<reference evidence="2 3" key="1">
    <citation type="submission" date="2020-07" db="EMBL/GenBank/DDBJ databases">
        <title>Sequencing the genomes of 1000 actinobacteria strains.</title>
        <authorList>
            <person name="Klenk H.-P."/>
        </authorList>
    </citation>
    <scope>NUCLEOTIDE SEQUENCE [LARGE SCALE GENOMIC DNA]</scope>
    <source>
        <strain evidence="2 3">DSM 26341</strain>
    </source>
</reference>
<dbReference type="RefSeq" id="WP_179425596.1">
    <property type="nucleotide sequence ID" value="NZ_JACBZP010000001.1"/>
</dbReference>
<accession>A0A7Z0AA00</accession>
<keyword evidence="1" id="KW-0732">Signal</keyword>
<comment type="caution">
    <text evidence="2">The sequence shown here is derived from an EMBL/GenBank/DDBJ whole genome shotgun (WGS) entry which is preliminary data.</text>
</comment>
<evidence type="ECO:0000313" key="2">
    <source>
        <dbReference type="EMBL" id="NYI66331.1"/>
    </source>
</evidence>
<name>A0A7Z0AA00_9MICO</name>
<gene>
    <name evidence="2" type="ORF">BJY26_000637</name>
</gene>
<evidence type="ECO:0000313" key="3">
    <source>
        <dbReference type="Proteomes" id="UP000539111"/>
    </source>
</evidence>
<sequence>MNTHAPAVRSRTRAAGAVLCCVALAAALTGCSVAVSTDPDQRGVHVRLADDDEPMATPTADPVPDGRRIRAKLPVGPPVTVIKPKGWTRGGHILDKESLFGHPGDGGALQSVSIEAATDDYWSDPAGKLADFRRSERHAESKRIIGARRATIGHLAMQRFSEIWSAETSGKMYVVEIMVALKYHGTLHTVTVRGSTQADQPRKLIDAVVRSVKVDGIPIAAAMKN</sequence>
<protein>
    <recommendedName>
        <fullName evidence="4">Lipoprotein</fullName>
    </recommendedName>
</protein>
<dbReference type="AlphaFoldDB" id="A0A7Z0AA00"/>
<dbReference type="Proteomes" id="UP000539111">
    <property type="component" value="Unassembled WGS sequence"/>
</dbReference>
<evidence type="ECO:0000256" key="1">
    <source>
        <dbReference type="SAM" id="SignalP"/>
    </source>
</evidence>
<feature type="chain" id="PRO_5038908290" description="Lipoprotein" evidence="1">
    <location>
        <begin position="26"/>
        <end position="225"/>
    </location>
</feature>
<organism evidence="2 3">
    <name type="scientific">Spelaeicoccus albus</name>
    <dbReference type="NCBI Taxonomy" id="1280376"/>
    <lineage>
        <taxon>Bacteria</taxon>
        <taxon>Bacillati</taxon>
        <taxon>Actinomycetota</taxon>
        <taxon>Actinomycetes</taxon>
        <taxon>Micrococcales</taxon>
        <taxon>Brevibacteriaceae</taxon>
        <taxon>Spelaeicoccus</taxon>
    </lineage>
</organism>
<dbReference type="EMBL" id="JACBZP010000001">
    <property type="protein sequence ID" value="NYI66331.1"/>
    <property type="molecule type" value="Genomic_DNA"/>
</dbReference>
<evidence type="ECO:0008006" key="4">
    <source>
        <dbReference type="Google" id="ProtNLM"/>
    </source>
</evidence>
<proteinExistence type="predicted"/>
<keyword evidence="3" id="KW-1185">Reference proteome</keyword>
<feature type="signal peptide" evidence="1">
    <location>
        <begin position="1"/>
        <end position="25"/>
    </location>
</feature>